<feature type="chain" id="PRO_5008054773" evidence="1">
    <location>
        <begin position="24"/>
        <end position="119"/>
    </location>
</feature>
<gene>
    <name evidence="2" type="ORF">AXW67_30545</name>
</gene>
<dbReference type="EMBL" id="LSEF01000114">
    <property type="protein sequence ID" value="OAF07273.1"/>
    <property type="molecule type" value="Genomic_DNA"/>
</dbReference>
<proteinExistence type="predicted"/>
<protein>
    <submittedName>
        <fullName evidence="2">Uncharacterized protein</fullName>
    </submittedName>
</protein>
<accession>A0A176YMA5</accession>
<keyword evidence="1" id="KW-0732">Signal</keyword>
<evidence type="ECO:0000313" key="2">
    <source>
        <dbReference type="EMBL" id="OAF07273.1"/>
    </source>
</evidence>
<dbReference type="AlphaFoldDB" id="A0A176YMA5"/>
<name>A0A176YMA5_9BRAD</name>
<reference evidence="2 3" key="1">
    <citation type="submission" date="2016-02" db="EMBL/GenBank/DDBJ databases">
        <title>Draft genome sequence of the strain BR 10247T Bradyrhizobium neotropicale isolated from nodules of Centrolobium paraense.</title>
        <authorList>
            <person name="Simoes-Araujo J.L."/>
            <person name="Barauna A.C."/>
            <person name="Silva K."/>
            <person name="Zilli J.E."/>
        </authorList>
    </citation>
    <scope>NUCLEOTIDE SEQUENCE [LARGE SCALE GENOMIC DNA]</scope>
    <source>
        <strain evidence="2 3">BR 10247</strain>
    </source>
</reference>
<organism evidence="2 3">
    <name type="scientific">Bradyrhizobium neotropicale</name>
    <dbReference type="NCBI Taxonomy" id="1497615"/>
    <lineage>
        <taxon>Bacteria</taxon>
        <taxon>Pseudomonadati</taxon>
        <taxon>Pseudomonadota</taxon>
        <taxon>Alphaproteobacteria</taxon>
        <taxon>Hyphomicrobiales</taxon>
        <taxon>Nitrobacteraceae</taxon>
        <taxon>Bradyrhizobium</taxon>
    </lineage>
</organism>
<comment type="caution">
    <text evidence="2">The sequence shown here is derived from an EMBL/GenBank/DDBJ whole genome shotgun (WGS) entry which is preliminary data.</text>
</comment>
<evidence type="ECO:0000313" key="3">
    <source>
        <dbReference type="Proteomes" id="UP000077173"/>
    </source>
</evidence>
<evidence type="ECO:0000256" key="1">
    <source>
        <dbReference type="SAM" id="SignalP"/>
    </source>
</evidence>
<sequence length="119" mass="12761">MMKKRVCWAAAACLVALSSSAEAHSIYDGAWDLVFVTQRGACDPSYSFSVNISNGIVTHPNLVRFRGYVARSGAVRASVTVQDKYASGAGRLSGNTGQGRWSGYSGTARCSGYWTARRN</sequence>
<keyword evidence="3" id="KW-1185">Reference proteome</keyword>
<dbReference type="Proteomes" id="UP000077173">
    <property type="component" value="Unassembled WGS sequence"/>
</dbReference>
<feature type="signal peptide" evidence="1">
    <location>
        <begin position="1"/>
        <end position="23"/>
    </location>
</feature>